<dbReference type="AlphaFoldDB" id="A0A1D2JKX7"/>
<name>A0A1D2JKX7_PARBR</name>
<evidence type="ECO:0000313" key="4">
    <source>
        <dbReference type="Proteomes" id="UP000242814"/>
    </source>
</evidence>
<dbReference type="Proteomes" id="UP000242814">
    <property type="component" value="Unassembled WGS sequence"/>
</dbReference>
<organism evidence="3 4">
    <name type="scientific">Paracoccidioides brasiliensis</name>
    <dbReference type="NCBI Taxonomy" id="121759"/>
    <lineage>
        <taxon>Eukaryota</taxon>
        <taxon>Fungi</taxon>
        <taxon>Dikarya</taxon>
        <taxon>Ascomycota</taxon>
        <taxon>Pezizomycotina</taxon>
        <taxon>Eurotiomycetes</taxon>
        <taxon>Eurotiomycetidae</taxon>
        <taxon>Onygenales</taxon>
        <taxon>Ajellomycetaceae</taxon>
        <taxon>Paracoccidioides</taxon>
    </lineage>
</organism>
<gene>
    <name evidence="3" type="ORF">ACO22_01642</name>
</gene>
<comment type="caution">
    <text evidence="3">The sequence shown here is derived from an EMBL/GenBank/DDBJ whole genome shotgun (WGS) entry which is preliminary data.</text>
</comment>
<sequence length="501" mass="55531">MSELLAYILANEESFRRARLPSLYSDFSTQRYTNPDGYEINITAWQRALAHAALAGVIHASPGGKHNGVEKTAVKSNLLVLRVGDALMEELETTEWGRPVALQSAIDEAMRSNSMIPLDTFQMSSTSPFKSTWLCLPSPPTISQVMGWSMRQIKGFLPFEGNSDGSEKLQTMNLVLVDNLKEVAKRVIAAGAKSHMSNTDYIYSKELFTKQFADILGGKAVLSNLDFDVLLIFLSRDENAIIYDGETIKFESSKNNTKTITHEDRTIASLKTLISNLSGQVANLESKIKELSLRAKNAVADKNRVVALSALRSKKMAENNLKRRTDTLLQLEEVYMKLEQATDQIDIVRVMQASTGVLRSLHAQVGGVEMVEDAVEELREEMARVDEIGNIINEVGPAIDEGELDDELVEMEAKEQEARETKEAEATRWKLAELEQLGKPAAKVEAEAQRKAEQESTAASQPVDYDSDLEDSIGKLSQMSIEDTSKTLDTTAKEPRQVPAK</sequence>
<dbReference type="GO" id="GO:0032511">
    <property type="term" value="P:late endosome to vacuole transport via multivesicular body sorting pathway"/>
    <property type="evidence" value="ECO:0007669"/>
    <property type="project" value="TreeGrafter"/>
</dbReference>
<dbReference type="VEuPathDB" id="FungiDB:PABG_02612"/>
<reference evidence="3 4" key="1">
    <citation type="submission" date="2016-06" db="EMBL/GenBank/DDBJ databases">
        <authorList>
            <person name="Kjaerup R.B."/>
            <person name="Dalgaard T.S."/>
            <person name="Juul-Madsen H.R."/>
        </authorList>
    </citation>
    <scope>NUCLEOTIDE SEQUENCE [LARGE SCALE GENOMIC DNA]</scope>
    <source>
        <strain evidence="3 4">Pb300</strain>
    </source>
</reference>
<proteinExistence type="predicted"/>
<evidence type="ECO:0008006" key="5">
    <source>
        <dbReference type="Google" id="ProtNLM"/>
    </source>
</evidence>
<dbReference type="GO" id="GO:0005771">
    <property type="term" value="C:multivesicular body"/>
    <property type="evidence" value="ECO:0007669"/>
    <property type="project" value="TreeGrafter"/>
</dbReference>
<feature type="coiled-coil region" evidence="1">
    <location>
        <begin position="368"/>
        <end position="424"/>
    </location>
</feature>
<keyword evidence="1" id="KW-0175">Coiled coil</keyword>
<dbReference type="InterPro" id="IPR005024">
    <property type="entry name" value="Snf7_fam"/>
</dbReference>
<evidence type="ECO:0000256" key="1">
    <source>
        <dbReference type="SAM" id="Coils"/>
    </source>
</evidence>
<feature type="compositionally biased region" description="Basic and acidic residues" evidence="2">
    <location>
        <begin position="483"/>
        <end position="501"/>
    </location>
</feature>
<feature type="coiled-coil region" evidence="1">
    <location>
        <begin position="267"/>
        <end position="341"/>
    </location>
</feature>
<protein>
    <recommendedName>
        <fullName evidence="5">SNF7 family protein</fullName>
    </recommendedName>
</protein>
<dbReference type="Gene3D" id="6.10.140.1230">
    <property type="match status" value="1"/>
</dbReference>
<evidence type="ECO:0000256" key="2">
    <source>
        <dbReference type="SAM" id="MobiDB-lite"/>
    </source>
</evidence>
<dbReference type="Pfam" id="PF03357">
    <property type="entry name" value="Snf7"/>
    <property type="match status" value="1"/>
</dbReference>
<dbReference type="EMBL" id="LZYO01000042">
    <property type="protein sequence ID" value="ODH40326.1"/>
    <property type="molecule type" value="Genomic_DNA"/>
</dbReference>
<dbReference type="GO" id="GO:0006900">
    <property type="term" value="P:vesicle budding from membrane"/>
    <property type="evidence" value="ECO:0007669"/>
    <property type="project" value="TreeGrafter"/>
</dbReference>
<dbReference type="GO" id="GO:0009898">
    <property type="term" value="C:cytoplasmic side of plasma membrane"/>
    <property type="evidence" value="ECO:0007669"/>
    <property type="project" value="TreeGrafter"/>
</dbReference>
<dbReference type="PANTHER" id="PTHR22761:SF18">
    <property type="entry name" value="SORTING PROTEIN SNF7 FAMILY PROTEIN, PUTATIVE (AFU_ORTHOLOGUE AFUA_2G16692)-RELATED"/>
    <property type="match status" value="1"/>
</dbReference>
<dbReference type="VEuPathDB" id="FungiDB:PADG_01046"/>
<dbReference type="PANTHER" id="PTHR22761">
    <property type="entry name" value="CHARGED MULTIVESICULAR BODY PROTEIN"/>
    <property type="match status" value="1"/>
</dbReference>
<accession>A0A1D2JKX7</accession>
<feature type="region of interest" description="Disordered" evidence="2">
    <location>
        <begin position="440"/>
        <end position="501"/>
    </location>
</feature>
<evidence type="ECO:0000313" key="3">
    <source>
        <dbReference type="EMBL" id="ODH40326.1"/>
    </source>
</evidence>
<dbReference type="GO" id="GO:0000815">
    <property type="term" value="C:ESCRT III complex"/>
    <property type="evidence" value="ECO:0007669"/>
    <property type="project" value="TreeGrafter"/>
</dbReference>
<feature type="compositionally biased region" description="Basic and acidic residues" evidence="2">
    <location>
        <begin position="442"/>
        <end position="454"/>
    </location>
</feature>